<sequence>MLLPASDVDETMVLSIDNALESLHLVPLLVTTAMTSTTVNGNATTRAISTQLVLWTIFLQAWTQNLSTQTFIRRRCNTTLLQKFLRHQLTTSLVIMIPLKPPLKIPLLFLSLLPSITSHLFFFLNTCVQNLLSRIH</sequence>
<name>A0A0R3SKY8_HYMDI</name>
<dbReference type="EMBL" id="UYSG01003058">
    <property type="protein sequence ID" value="VDL57919.1"/>
    <property type="molecule type" value="Genomic_DNA"/>
</dbReference>
<keyword evidence="1" id="KW-1133">Transmembrane helix</keyword>
<evidence type="ECO:0000256" key="1">
    <source>
        <dbReference type="SAM" id="Phobius"/>
    </source>
</evidence>
<dbReference type="AlphaFoldDB" id="A0A0R3SKY8"/>
<dbReference type="Proteomes" id="UP000274504">
    <property type="component" value="Unassembled WGS sequence"/>
</dbReference>
<evidence type="ECO:0000313" key="2">
    <source>
        <dbReference type="EMBL" id="VDL57919.1"/>
    </source>
</evidence>
<reference evidence="2 3" key="2">
    <citation type="submission" date="2018-11" db="EMBL/GenBank/DDBJ databases">
        <authorList>
            <consortium name="Pathogen Informatics"/>
        </authorList>
    </citation>
    <scope>NUCLEOTIDE SEQUENCE [LARGE SCALE GENOMIC DNA]</scope>
</reference>
<evidence type="ECO:0000313" key="4">
    <source>
        <dbReference type="WBParaSite" id="HDID_0000560301-mRNA-1"/>
    </source>
</evidence>
<accession>A0A0R3SKY8</accession>
<organism evidence="4">
    <name type="scientific">Hymenolepis diminuta</name>
    <name type="common">Rat tapeworm</name>
    <dbReference type="NCBI Taxonomy" id="6216"/>
    <lineage>
        <taxon>Eukaryota</taxon>
        <taxon>Metazoa</taxon>
        <taxon>Spiralia</taxon>
        <taxon>Lophotrochozoa</taxon>
        <taxon>Platyhelminthes</taxon>
        <taxon>Cestoda</taxon>
        <taxon>Eucestoda</taxon>
        <taxon>Cyclophyllidea</taxon>
        <taxon>Hymenolepididae</taxon>
        <taxon>Hymenolepis</taxon>
    </lineage>
</organism>
<gene>
    <name evidence="2" type="ORF">HDID_LOCUS5601</name>
</gene>
<feature type="transmembrane region" description="Helical" evidence="1">
    <location>
        <begin position="105"/>
        <end position="124"/>
    </location>
</feature>
<evidence type="ECO:0000313" key="3">
    <source>
        <dbReference type="Proteomes" id="UP000274504"/>
    </source>
</evidence>
<keyword evidence="1" id="KW-0472">Membrane</keyword>
<dbReference type="WBParaSite" id="HDID_0000560301-mRNA-1">
    <property type="protein sequence ID" value="HDID_0000560301-mRNA-1"/>
    <property type="gene ID" value="HDID_0000560301"/>
</dbReference>
<protein>
    <submittedName>
        <fullName evidence="2 4">Uncharacterized protein</fullName>
    </submittedName>
</protein>
<keyword evidence="1" id="KW-0812">Transmembrane</keyword>
<proteinExistence type="predicted"/>
<reference evidence="4" key="1">
    <citation type="submission" date="2017-02" db="UniProtKB">
        <authorList>
            <consortium name="WormBaseParasite"/>
        </authorList>
    </citation>
    <scope>IDENTIFICATION</scope>
</reference>